<evidence type="ECO:0000313" key="2">
    <source>
        <dbReference type="Proteomes" id="UP000265520"/>
    </source>
</evidence>
<proteinExistence type="predicted"/>
<dbReference type="AlphaFoldDB" id="A0A392SGU4"/>
<keyword evidence="2" id="KW-1185">Reference proteome</keyword>
<comment type="caution">
    <text evidence="1">The sequence shown here is derived from an EMBL/GenBank/DDBJ whole genome shotgun (WGS) entry which is preliminary data.</text>
</comment>
<reference evidence="1 2" key="1">
    <citation type="journal article" date="2018" name="Front. Plant Sci.">
        <title>Red Clover (Trifolium pratense) and Zigzag Clover (T. medium) - A Picture of Genomic Similarities and Differences.</title>
        <authorList>
            <person name="Dluhosova J."/>
            <person name="Istvanek J."/>
            <person name="Nedelnik J."/>
            <person name="Repkova J."/>
        </authorList>
    </citation>
    <scope>NUCLEOTIDE SEQUENCE [LARGE SCALE GENOMIC DNA]</scope>
    <source>
        <strain evidence="2">cv. 10/8</strain>
        <tissue evidence="1">Leaf</tissue>
    </source>
</reference>
<evidence type="ECO:0000313" key="1">
    <source>
        <dbReference type="EMBL" id="MCI47404.1"/>
    </source>
</evidence>
<dbReference type="Proteomes" id="UP000265520">
    <property type="component" value="Unassembled WGS sequence"/>
</dbReference>
<feature type="non-terminal residue" evidence="1">
    <location>
        <position position="1"/>
    </location>
</feature>
<sequence length="79" mass="8884">VSIKFDGKIVVPPVSIVAKMEPEVLCENEGKHKMSTDMKVENSEEGRLSDHVEVNKRRRRTGTSNKVFNKSSAMKVLQV</sequence>
<organism evidence="1 2">
    <name type="scientific">Trifolium medium</name>
    <dbReference type="NCBI Taxonomy" id="97028"/>
    <lineage>
        <taxon>Eukaryota</taxon>
        <taxon>Viridiplantae</taxon>
        <taxon>Streptophyta</taxon>
        <taxon>Embryophyta</taxon>
        <taxon>Tracheophyta</taxon>
        <taxon>Spermatophyta</taxon>
        <taxon>Magnoliopsida</taxon>
        <taxon>eudicotyledons</taxon>
        <taxon>Gunneridae</taxon>
        <taxon>Pentapetalae</taxon>
        <taxon>rosids</taxon>
        <taxon>fabids</taxon>
        <taxon>Fabales</taxon>
        <taxon>Fabaceae</taxon>
        <taxon>Papilionoideae</taxon>
        <taxon>50 kb inversion clade</taxon>
        <taxon>NPAAA clade</taxon>
        <taxon>Hologalegina</taxon>
        <taxon>IRL clade</taxon>
        <taxon>Trifolieae</taxon>
        <taxon>Trifolium</taxon>
    </lineage>
</organism>
<protein>
    <submittedName>
        <fullName evidence="1">Sister chromatid cohesion PDS5-like protein</fullName>
    </submittedName>
</protein>
<dbReference type="EMBL" id="LXQA010371967">
    <property type="protein sequence ID" value="MCI47404.1"/>
    <property type="molecule type" value="Genomic_DNA"/>
</dbReference>
<accession>A0A392SGU4</accession>
<name>A0A392SGU4_9FABA</name>